<feature type="region of interest" description="Disordered" evidence="4">
    <location>
        <begin position="516"/>
        <end position="545"/>
    </location>
</feature>
<feature type="transmembrane region" description="Helical" evidence="5">
    <location>
        <begin position="53"/>
        <end position="70"/>
    </location>
</feature>
<feature type="transmembrane region" description="Helical" evidence="5">
    <location>
        <begin position="107"/>
        <end position="126"/>
    </location>
</feature>
<dbReference type="GO" id="GO:0003677">
    <property type="term" value="F:DNA binding"/>
    <property type="evidence" value="ECO:0007669"/>
    <property type="project" value="InterPro"/>
</dbReference>
<name>A0A5S4H7I7_9ACTN</name>
<evidence type="ECO:0000313" key="7">
    <source>
        <dbReference type="EMBL" id="TMR34810.1"/>
    </source>
</evidence>
<keyword evidence="5" id="KW-0812">Transmembrane</keyword>
<keyword evidence="2 3" id="KW-0067">ATP-binding</keyword>
<keyword evidence="8" id="KW-1185">Reference proteome</keyword>
<keyword evidence="5" id="KW-0472">Membrane</keyword>
<evidence type="ECO:0000256" key="4">
    <source>
        <dbReference type="SAM" id="MobiDB-lite"/>
    </source>
</evidence>
<keyword evidence="7" id="KW-0131">Cell cycle</keyword>
<dbReference type="OrthoDB" id="3217500at2"/>
<proteinExistence type="predicted"/>
<feature type="transmembrane region" description="Helical" evidence="5">
    <location>
        <begin position="132"/>
        <end position="150"/>
    </location>
</feature>
<feature type="domain" description="FtsK" evidence="6">
    <location>
        <begin position="273"/>
        <end position="448"/>
    </location>
</feature>
<keyword evidence="5" id="KW-1133">Transmembrane helix</keyword>
<organism evidence="7 8">
    <name type="scientific">Nonomuraea zeae</name>
    <dbReference type="NCBI Taxonomy" id="1642303"/>
    <lineage>
        <taxon>Bacteria</taxon>
        <taxon>Bacillati</taxon>
        <taxon>Actinomycetota</taxon>
        <taxon>Actinomycetes</taxon>
        <taxon>Streptosporangiales</taxon>
        <taxon>Streptosporangiaceae</taxon>
        <taxon>Nonomuraea</taxon>
    </lineage>
</organism>
<dbReference type="AlphaFoldDB" id="A0A5S4H7I7"/>
<keyword evidence="7" id="KW-0132">Cell division</keyword>
<dbReference type="EMBL" id="VCKX01000040">
    <property type="protein sequence ID" value="TMR34810.1"/>
    <property type="molecule type" value="Genomic_DNA"/>
</dbReference>
<feature type="transmembrane region" description="Helical" evidence="5">
    <location>
        <begin position="76"/>
        <end position="95"/>
    </location>
</feature>
<evidence type="ECO:0000313" key="8">
    <source>
        <dbReference type="Proteomes" id="UP000306628"/>
    </source>
</evidence>
<evidence type="ECO:0000259" key="6">
    <source>
        <dbReference type="PROSITE" id="PS50901"/>
    </source>
</evidence>
<dbReference type="InterPro" id="IPR027417">
    <property type="entry name" value="P-loop_NTPase"/>
</dbReference>
<dbReference type="GO" id="GO:0051301">
    <property type="term" value="P:cell division"/>
    <property type="evidence" value="ECO:0007669"/>
    <property type="project" value="UniProtKB-KW"/>
</dbReference>
<reference evidence="7 8" key="1">
    <citation type="submission" date="2019-05" db="EMBL/GenBank/DDBJ databases">
        <title>Draft genome sequence of Nonomuraea zeae DSM 100528.</title>
        <authorList>
            <person name="Saricaoglu S."/>
            <person name="Isik K."/>
        </authorList>
    </citation>
    <scope>NUCLEOTIDE SEQUENCE [LARGE SCALE GENOMIC DNA]</scope>
    <source>
        <strain evidence="7 8">DSM 100528</strain>
    </source>
</reference>
<dbReference type="SUPFAM" id="SSF52540">
    <property type="entry name" value="P-loop containing nucleoside triphosphate hydrolases"/>
    <property type="match status" value="1"/>
</dbReference>
<evidence type="ECO:0000256" key="2">
    <source>
        <dbReference type="ARBA" id="ARBA00022840"/>
    </source>
</evidence>
<dbReference type="PANTHER" id="PTHR22683:SF41">
    <property type="entry name" value="DNA TRANSLOCASE FTSK"/>
    <property type="match status" value="1"/>
</dbReference>
<evidence type="ECO:0000256" key="3">
    <source>
        <dbReference type="PROSITE-ProRule" id="PRU00289"/>
    </source>
</evidence>
<accession>A0A5S4H7I7</accession>
<gene>
    <name evidence="7" type="ORF">ETD85_15490</name>
</gene>
<dbReference type="PROSITE" id="PS50901">
    <property type="entry name" value="FTSK"/>
    <property type="match status" value="1"/>
</dbReference>
<dbReference type="InterPro" id="IPR002543">
    <property type="entry name" value="FtsK_dom"/>
</dbReference>
<evidence type="ECO:0000256" key="5">
    <source>
        <dbReference type="SAM" id="Phobius"/>
    </source>
</evidence>
<feature type="binding site" evidence="3">
    <location>
        <begin position="289"/>
        <end position="296"/>
    </location>
    <ligand>
        <name>ATP</name>
        <dbReference type="ChEBI" id="CHEBI:30616"/>
    </ligand>
</feature>
<sequence length="608" mass="66786">MNRHRASRHQIRRNARRMRRYGIQPVARIEDLEFAPLAIAGIARLARRYRSELAPLTLVASVLAGSLAMRHWFPEWWPTLIIATAIAAGALAIGGRWVNLPRPIERSYAAVTTAFTGTWLTLATYFGPFTNPLPAVLGIGTIVLAVPWWAHRRRRARVRVERTLAAWPDIAQAVGLAGSRIQSAMVDLWGYRFRLGLGVGQTVEDAINAVPRLESALGTTRGGIRVQPVASKKANRADVRVIETDPHANAITWPGPSITSITQPAKLGLFEDGAPVRVPLLRRHALFAGMSGAGKSGGVNVLLGDLTACQDVILWAVDLKRGMELLPWASCIGRIATTPQEAETLLADAVVILDGRADDLTRRGERVWEPSPDRPALIIVIDEYAELASEAPRAIDYADSIARRGRAPAVNLIAATQRPSKDAMGKSAVRSQMDVRLCFRVREARDGDLVLGQGMVKAGWHPHKLDAPGKFLISSPEHDIPRRARSYLLDDEGVQATAERHAQHRPPLAEVSAQALERAAETPAVPAQPTARPSPRHARDSTVRTAEETLTATLRQAPSDGVSIGDLMRETGMRRTWVYQRLQDLSRARQVEQVSRGRWRALPEVHDP</sequence>
<dbReference type="Proteomes" id="UP000306628">
    <property type="component" value="Unassembled WGS sequence"/>
</dbReference>
<evidence type="ECO:0000256" key="1">
    <source>
        <dbReference type="ARBA" id="ARBA00022741"/>
    </source>
</evidence>
<dbReference type="InterPro" id="IPR050206">
    <property type="entry name" value="FtsK/SpoIIIE/SftA"/>
</dbReference>
<protein>
    <submittedName>
        <fullName evidence="7">Cell division protein FtsK</fullName>
    </submittedName>
</protein>
<dbReference type="Gene3D" id="3.40.50.300">
    <property type="entry name" value="P-loop containing nucleotide triphosphate hydrolases"/>
    <property type="match status" value="1"/>
</dbReference>
<keyword evidence="1 3" id="KW-0547">Nucleotide-binding</keyword>
<dbReference type="PANTHER" id="PTHR22683">
    <property type="entry name" value="SPORULATION PROTEIN RELATED"/>
    <property type="match status" value="1"/>
</dbReference>
<dbReference type="GO" id="GO:0005524">
    <property type="term" value="F:ATP binding"/>
    <property type="evidence" value="ECO:0007669"/>
    <property type="project" value="UniProtKB-UniRule"/>
</dbReference>
<comment type="caution">
    <text evidence="7">The sequence shown here is derived from an EMBL/GenBank/DDBJ whole genome shotgun (WGS) entry which is preliminary data.</text>
</comment>